<evidence type="ECO:0000313" key="2">
    <source>
        <dbReference type="EMBL" id="RHZ78722.1"/>
    </source>
</evidence>
<evidence type="ECO:0000313" key="3">
    <source>
        <dbReference type="Proteomes" id="UP000266861"/>
    </source>
</evidence>
<evidence type="ECO:0000256" key="1">
    <source>
        <dbReference type="SAM" id="MobiDB-lite"/>
    </source>
</evidence>
<protein>
    <submittedName>
        <fullName evidence="2">Uncharacterized protein</fullName>
    </submittedName>
</protein>
<dbReference type="EMBL" id="PQFF01000148">
    <property type="protein sequence ID" value="RHZ78722.1"/>
    <property type="molecule type" value="Genomic_DNA"/>
</dbReference>
<keyword evidence="3" id="KW-1185">Reference proteome</keyword>
<accession>A0A397IVJ8</accession>
<proteinExistence type="predicted"/>
<organism evidence="2 3">
    <name type="scientific">Diversispora epigaea</name>
    <dbReference type="NCBI Taxonomy" id="1348612"/>
    <lineage>
        <taxon>Eukaryota</taxon>
        <taxon>Fungi</taxon>
        <taxon>Fungi incertae sedis</taxon>
        <taxon>Mucoromycota</taxon>
        <taxon>Glomeromycotina</taxon>
        <taxon>Glomeromycetes</taxon>
        <taxon>Diversisporales</taxon>
        <taxon>Diversisporaceae</taxon>
        <taxon>Diversispora</taxon>
    </lineage>
</organism>
<comment type="caution">
    <text evidence="2">The sequence shown here is derived from an EMBL/GenBank/DDBJ whole genome shotgun (WGS) entry which is preliminary data.</text>
</comment>
<feature type="region of interest" description="Disordered" evidence="1">
    <location>
        <begin position="655"/>
        <end position="693"/>
    </location>
</feature>
<dbReference type="OrthoDB" id="2440360at2759"/>
<reference evidence="2 3" key="1">
    <citation type="submission" date="2018-08" db="EMBL/GenBank/DDBJ databases">
        <title>Genome and evolution of the arbuscular mycorrhizal fungus Diversispora epigaea (formerly Glomus versiforme) and its bacterial endosymbionts.</title>
        <authorList>
            <person name="Sun X."/>
            <person name="Fei Z."/>
            <person name="Harrison M."/>
        </authorList>
    </citation>
    <scope>NUCLEOTIDE SEQUENCE [LARGE SCALE GENOMIC DNA]</scope>
    <source>
        <strain evidence="2 3">IT104</strain>
    </source>
</reference>
<sequence>MKINNIEYLIIGGLGVVTADLPQGNDLCGIKRHSANHGCRNCFVLREQLSDKNYDCLQNARYLHQIKKLRQQYNLLKSIQEKKDFATKYGISIQPSPFSYLKFNPFQQIPQDAYHAVSGKIARLMEITMDLLSESGKKLFIKNWKYFEFPSTWSKMPSPTSHSRSHFMSDYQRFTMIVPFILNRFLSQEHIKKESLEKIKILLNIHSKIFLEFRNLPNMHINFHLIQHALSYANLINISVGVKEMVHRTFKNFAPHTNKKEIDFDLIKRYITMEGIRNFFDNNSNYKNFNLFNDWYITSGLNISEEIVSPFQHIQNIKVSRQLKKKEIQNFNLNNISIHLLRAYTNQLKKEGLLTNKKIKFHNSIYYEVKNENGAINKIKIKSGDVIEIEEETTEKLTYAIVRAIISHKGNDTNNYLFFYIKWYNEIPGSENNLLGGCSQFKLCDNEKWDVIFPINIVDQQQRVHFVHNCTTVCKTGEHDSSDIFYKNEFFFHPDKLKYCLLLIFTQQSRNRSISNILGEESTSNQPSSSSRLVLYNCPKCNGRLIDPRTKMIHDLSNESSEISIKSFQNQQEIEESERIDESSSSKSTTLTQDVNLLEIEKDDIPNLTFLPRIRPKRHTNQPISVEISNIIIDDEVLNIFSENEIEEMEEISIESEEESADEFSNIFEDYSSPNYDPDKLIDPKSTNNNSYL</sequence>
<dbReference type="AlphaFoldDB" id="A0A397IVJ8"/>
<dbReference type="Proteomes" id="UP000266861">
    <property type="component" value="Unassembled WGS sequence"/>
</dbReference>
<name>A0A397IVJ8_9GLOM</name>
<gene>
    <name evidence="2" type="ORF">Glove_157g14</name>
</gene>